<dbReference type="Proteomes" id="UP000807342">
    <property type="component" value="Unassembled WGS sequence"/>
</dbReference>
<feature type="domain" description="Retrovirus-related Pol polyprotein from transposon TNT 1-94-like beta-barrel" evidence="1">
    <location>
        <begin position="4"/>
        <end position="77"/>
    </location>
</feature>
<feature type="non-terminal residue" evidence="2">
    <location>
        <position position="77"/>
    </location>
</feature>
<name>A0A9P5X5S1_9AGAR</name>
<dbReference type="InterPro" id="IPR054722">
    <property type="entry name" value="PolX-like_BBD"/>
</dbReference>
<evidence type="ECO:0000259" key="1">
    <source>
        <dbReference type="Pfam" id="PF22936"/>
    </source>
</evidence>
<feature type="non-terminal residue" evidence="2">
    <location>
        <position position="1"/>
    </location>
</feature>
<comment type="caution">
    <text evidence="2">The sequence shown here is derived from an EMBL/GenBank/DDBJ whole genome shotgun (WGS) entry which is preliminary data.</text>
</comment>
<reference evidence="2" key="1">
    <citation type="submission" date="2020-11" db="EMBL/GenBank/DDBJ databases">
        <authorList>
            <consortium name="DOE Joint Genome Institute"/>
            <person name="Ahrendt S."/>
            <person name="Riley R."/>
            <person name="Andreopoulos W."/>
            <person name="Labutti K."/>
            <person name="Pangilinan J."/>
            <person name="Ruiz-Duenas F.J."/>
            <person name="Barrasa J.M."/>
            <person name="Sanchez-Garcia M."/>
            <person name="Camarero S."/>
            <person name="Miyauchi S."/>
            <person name="Serrano A."/>
            <person name="Linde D."/>
            <person name="Babiker R."/>
            <person name="Drula E."/>
            <person name="Ayuso-Fernandez I."/>
            <person name="Pacheco R."/>
            <person name="Padilla G."/>
            <person name="Ferreira P."/>
            <person name="Barriuso J."/>
            <person name="Kellner H."/>
            <person name="Castanera R."/>
            <person name="Alfaro M."/>
            <person name="Ramirez L."/>
            <person name="Pisabarro A.G."/>
            <person name="Kuo A."/>
            <person name="Tritt A."/>
            <person name="Lipzen A."/>
            <person name="He G."/>
            <person name="Yan M."/>
            <person name="Ng V."/>
            <person name="Cullen D."/>
            <person name="Martin F."/>
            <person name="Rosso M.-N."/>
            <person name="Henrissat B."/>
            <person name="Hibbett D."/>
            <person name="Martinez A.T."/>
            <person name="Grigoriev I.V."/>
        </authorList>
    </citation>
    <scope>NUCLEOTIDE SEQUENCE</scope>
    <source>
        <strain evidence="2">MF-IS2</strain>
    </source>
</reference>
<accession>A0A9P5X5S1</accession>
<proteinExistence type="predicted"/>
<organism evidence="2 3">
    <name type="scientific">Macrolepiota fuliginosa MF-IS2</name>
    <dbReference type="NCBI Taxonomy" id="1400762"/>
    <lineage>
        <taxon>Eukaryota</taxon>
        <taxon>Fungi</taxon>
        <taxon>Dikarya</taxon>
        <taxon>Basidiomycota</taxon>
        <taxon>Agaricomycotina</taxon>
        <taxon>Agaricomycetes</taxon>
        <taxon>Agaricomycetidae</taxon>
        <taxon>Agaricales</taxon>
        <taxon>Agaricineae</taxon>
        <taxon>Agaricaceae</taxon>
        <taxon>Macrolepiota</taxon>
    </lineage>
</organism>
<dbReference type="AlphaFoldDB" id="A0A9P5X5S1"/>
<dbReference type="Pfam" id="PF22936">
    <property type="entry name" value="Pol_BBD"/>
    <property type="match status" value="1"/>
</dbReference>
<evidence type="ECO:0000313" key="3">
    <source>
        <dbReference type="Proteomes" id="UP000807342"/>
    </source>
</evidence>
<dbReference type="EMBL" id="MU151364">
    <property type="protein sequence ID" value="KAF9444570.1"/>
    <property type="molecule type" value="Genomic_DNA"/>
</dbReference>
<evidence type="ECO:0000313" key="2">
    <source>
        <dbReference type="EMBL" id="KAF9444570.1"/>
    </source>
</evidence>
<protein>
    <recommendedName>
        <fullName evidence="1">Retrovirus-related Pol polyprotein from transposon TNT 1-94-like beta-barrel domain-containing protein</fullName>
    </recommendedName>
</protein>
<dbReference type="OrthoDB" id="2962085at2759"/>
<sequence>VTTVIDSGVTDHCFVQCKDFTSYTPYHTILSGQAAGKENSFTIAGKGSVGLLMKSGGQLVSLTLNNILHTPDLCSNL</sequence>
<gene>
    <name evidence="2" type="ORF">P691DRAFT_615329</name>
</gene>
<keyword evidence="3" id="KW-1185">Reference proteome</keyword>